<protein>
    <submittedName>
        <fullName evidence="2">Uncharacterized protein</fullName>
    </submittedName>
</protein>
<evidence type="ECO:0000256" key="1">
    <source>
        <dbReference type="SAM" id="MobiDB-lite"/>
    </source>
</evidence>
<name>A0A655FV56_MYCTX</name>
<dbReference type="EMBL" id="CQQC01001804">
    <property type="protein sequence ID" value="CNW25725.1"/>
    <property type="molecule type" value="Genomic_DNA"/>
</dbReference>
<reference evidence="2 3" key="1">
    <citation type="submission" date="2015-03" db="EMBL/GenBank/DDBJ databases">
        <authorList>
            <consortium name="Pathogen Informatics"/>
        </authorList>
    </citation>
    <scope>NUCLEOTIDE SEQUENCE [LARGE SCALE GENOMIC DNA]</scope>
    <source>
        <strain evidence="2 3">D00501624</strain>
    </source>
</reference>
<evidence type="ECO:0000313" key="2">
    <source>
        <dbReference type="EMBL" id="CNW25725.1"/>
    </source>
</evidence>
<organism evidence="2 3">
    <name type="scientific">Mycobacterium tuberculosis</name>
    <dbReference type="NCBI Taxonomy" id="1773"/>
    <lineage>
        <taxon>Bacteria</taxon>
        <taxon>Bacillati</taxon>
        <taxon>Actinomycetota</taxon>
        <taxon>Actinomycetes</taxon>
        <taxon>Mycobacteriales</taxon>
        <taxon>Mycobacteriaceae</taxon>
        <taxon>Mycobacterium</taxon>
        <taxon>Mycobacterium tuberculosis complex</taxon>
    </lineage>
</organism>
<accession>A0A655FV56</accession>
<gene>
    <name evidence="2" type="ORF">ERS007661_03734</name>
</gene>
<evidence type="ECO:0000313" key="3">
    <source>
        <dbReference type="Proteomes" id="UP000039217"/>
    </source>
</evidence>
<feature type="region of interest" description="Disordered" evidence="1">
    <location>
        <begin position="110"/>
        <end position="136"/>
    </location>
</feature>
<dbReference type="AlphaFoldDB" id="A0A655FV56"/>
<sequence length="136" mass="14314">MCACCGQVGTGAHHRQHPATGRNDRAIVAPRGSGVQHPLGFGADNDVADPGAPGIVFGRQYHCYGHTVTPPQLAEIGQLPGSGGMKQLAERRLQQGQHGLGLRIAESAVELDHRRPAGGNRETNIQQSAKRASTPD</sequence>
<feature type="compositionally biased region" description="Polar residues" evidence="1">
    <location>
        <begin position="121"/>
        <end position="136"/>
    </location>
</feature>
<proteinExistence type="predicted"/>
<dbReference type="Proteomes" id="UP000039217">
    <property type="component" value="Unassembled WGS sequence"/>
</dbReference>